<gene>
    <name evidence="3" type="ORF">GCM10010390_21010</name>
</gene>
<reference evidence="4" key="1">
    <citation type="journal article" date="2019" name="Int. J. Syst. Evol. Microbiol.">
        <title>The Global Catalogue of Microorganisms (GCM) 10K type strain sequencing project: providing services to taxonomists for standard genome sequencing and annotation.</title>
        <authorList>
            <consortium name="The Broad Institute Genomics Platform"/>
            <consortium name="The Broad Institute Genome Sequencing Center for Infectious Disease"/>
            <person name="Wu L."/>
            <person name="Ma J."/>
        </authorList>
    </citation>
    <scope>NUCLEOTIDE SEQUENCE [LARGE SCALE GENOMIC DNA]</scope>
    <source>
        <strain evidence="4">JCM 5052</strain>
    </source>
</reference>
<comment type="caution">
    <text evidence="3">The sequence shown here is derived from an EMBL/GenBank/DDBJ whole genome shotgun (WGS) entry which is preliminary data.</text>
</comment>
<keyword evidence="4" id="KW-1185">Reference proteome</keyword>
<evidence type="ECO:0000313" key="3">
    <source>
        <dbReference type="EMBL" id="GAA0518572.1"/>
    </source>
</evidence>
<dbReference type="Pfam" id="PF11066">
    <property type="entry name" value="DUF2867"/>
    <property type="match status" value="1"/>
</dbReference>
<dbReference type="PANTHER" id="PTHR12126">
    <property type="entry name" value="NADH-UBIQUINONE OXIDOREDUCTASE 39 KDA SUBUNIT-RELATED"/>
    <property type="match status" value="1"/>
</dbReference>
<dbReference type="SUPFAM" id="SSF55961">
    <property type="entry name" value="Bet v1-like"/>
    <property type="match status" value="1"/>
</dbReference>
<dbReference type="InterPro" id="IPR036291">
    <property type="entry name" value="NAD(P)-bd_dom_sf"/>
</dbReference>
<dbReference type="Proteomes" id="UP001501576">
    <property type="component" value="Unassembled WGS sequence"/>
</dbReference>
<dbReference type="Pfam" id="PF13460">
    <property type="entry name" value="NAD_binding_10"/>
    <property type="match status" value="1"/>
</dbReference>
<dbReference type="CDD" id="cd05245">
    <property type="entry name" value="SDR_a2"/>
    <property type="match status" value="1"/>
</dbReference>
<proteinExistence type="predicted"/>
<dbReference type="InterPro" id="IPR051207">
    <property type="entry name" value="ComplexI_NDUFA9_subunit"/>
</dbReference>
<feature type="domain" description="NAD(P)-binding" evidence="2">
    <location>
        <begin position="45"/>
        <end position="180"/>
    </location>
</feature>
<feature type="region of interest" description="Disordered" evidence="1">
    <location>
        <begin position="527"/>
        <end position="548"/>
    </location>
</feature>
<dbReference type="Gene3D" id="3.40.50.720">
    <property type="entry name" value="NAD(P)-binding Rossmann-like Domain"/>
    <property type="match status" value="1"/>
</dbReference>
<accession>A0ABP3MGU9</accession>
<evidence type="ECO:0000313" key="4">
    <source>
        <dbReference type="Proteomes" id="UP001501576"/>
    </source>
</evidence>
<dbReference type="InterPro" id="IPR016040">
    <property type="entry name" value="NAD(P)-bd_dom"/>
</dbReference>
<organism evidence="3 4">
    <name type="scientific">Streptomyces mordarskii</name>
    <dbReference type="NCBI Taxonomy" id="1226758"/>
    <lineage>
        <taxon>Bacteria</taxon>
        <taxon>Bacillati</taxon>
        <taxon>Actinomycetota</taxon>
        <taxon>Actinomycetes</taxon>
        <taxon>Kitasatosporales</taxon>
        <taxon>Streptomycetaceae</taxon>
        <taxon>Streptomyces</taxon>
    </lineage>
</organism>
<protein>
    <submittedName>
        <fullName evidence="3">SDR family oxidoreductase</fullName>
    </submittedName>
</protein>
<sequence>MPPKGAHLAGFVLPAHHGLMAVPERSPEPHRERGAQEPRRCLVTGATGYIGGRLVPELLAAGYQVRCVARSPEKLRDHPWAGRVETVRGDVTDEESIGAALEGVDVAYYLVHALGTGAGFEETDRRAARIFGERARAAGVHRIVYLGGLTPGGVPERELSPHLRSRAEVGRVLLDSGVPTAVLRAGVIVGSGSASFEMLRYLTERLPVMVTPRWVHTRTQPIAVRDVLRLLVGCATLPDDVHRTFDIGGPDVLTYLDMMRRYAEVTGLRRRLVVPVPVLTPRLSGLWVGLVTPVPGAIARPLVESLRHEVVCAERDIVRYVPDPSGGPLGVDRALELALRRVRDAKVATRWSSAATPGAAGDPLPTDPDWAGGSLYQDRRARAVDASPEDVWRVVEGIGGENGWYSMPLAWALRGWIDTLVGGVGLRRGRRDAARLRVGDSLDFWRVEEVLPPRLLRLRAEMRLPGLAWLEMTVDRDARGGTVYRQRALFHPRGLAGHLYWWSVAPFHALVFGGMARNIAARAEKDVAGRGTGGTDAAGTSTSASRSW</sequence>
<dbReference type="EMBL" id="BAAABZ010000013">
    <property type="protein sequence ID" value="GAA0518572.1"/>
    <property type="molecule type" value="Genomic_DNA"/>
</dbReference>
<dbReference type="PANTHER" id="PTHR12126:SF11">
    <property type="entry name" value="NADH DEHYDROGENASE [UBIQUINONE] 1 ALPHA SUBCOMPLEX SUBUNIT 9, MITOCHONDRIAL"/>
    <property type="match status" value="1"/>
</dbReference>
<name>A0ABP3MGU9_9ACTN</name>
<dbReference type="InterPro" id="IPR021295">
    <property type="entry name" value="DUF2867"/>
</dbReference>
<dbReference type="SUPFAM" id="SSF51735">
    <property type="entry name" value="NAD(P)-binding Rossmann-fold domains"/>
    <property type="match status" value="1"/>
</dbReference>
<feature type="compositionally biased region" description="Low complexity" evidence="1">
    <location>
        <begin position="537"/>
        <end position="548"/>
    </location>
</feature>
<evidence type="ECO:0000259" key="2">
    <source>
        <dbReference type="Pfam" id="PF13460"/>
    </source>
</evidence>
<evidence type="ECO:0000256" key="1">
    <source>
        <dbReference type="SAM" id="MobiDB-lite"/>
    </source>
</evidence>